<name>A0A0E4H269_MYCLN</name>
<sequence>MTWTHAALLDRRRSVHATGNRAAGAPEIPNRTRPHLRLDWRKQHIHCRPWLFVCAISLAQLGKFVRQPDDMACSGSIEELVNQGSFDPLPDMNPPPAQRRIWISGLIVSLHYY</sequence>
<dbReference type="Proteomes" id="UP000199251">
    <property type="component" value="Unassembled WGS sequence"/>
</dbReference>
<dbReference type="AlphaFoldDB" id="A0A0E4H269"/>
<gene>
    <name evidence="1" type="ORF">BN1232_05735</name>
</gene>
<organism evidence="1 2">
    <name type="scientific">Mycobacterium lentiflavum</name>
    <dbReference type="NCBI Taxonomy" id="141349"/>
    <lineage>
        <taxon>Bacteria</taxon>
        <taxon>Bacillati</taxon>
        <taxon>Actinomycetota</taxon>
        <taxon>Actinomycetes</taxon>
        <taxon>Mycobacteriales</taxon>
        <taxon>Mycobacteriaceae</taxon>
        <taxon>Mycobacterium</taxon>
        <taxon>Mycobacterium simiae complex</taxon>
    </lineage>
</organism>
<reference evidence="1 2" key="1">
    <citation type="submission" date="2015-03" db="EMBL/GenBank/DDBJ databases">
        <authorList>
            <person name="Urmite Genomes"/>
        </authorList>
    </citation>
    <scope>NUCLEOTIDE SEQUENCE [LARGE SCALE GENOMIC DNA]</scope>
    <source>
        <strain evidence="1 2">CSUR P1491</strain>
    </source>
</reference>
<accession>A0A0E4H269</accession>
<protein>
    <submittedName>
        <fullName evidence="1">Uncharacterized protein</fullName>
    </submittedName>
</protein>
<evidence type="ECO:0000313" key="1">
    <source>
        <dbReference type="EMBL" id="CQD22776.1"/>
    </source>
</evidence>
<dbReference type="EMBL" id="CTEE01000001">
    <property type="protein sequence ID" value="CQD22776.1"/>
    <property type="molecule type" value="Genomic_DNA"/>
</dbReference>
<dbReference type="STRING" id="141349.BN1232_05735"/>
<proteinExistence type="predicted"/>
<evidence type="ECO:0000313" key="2">
    <source>
        <dbReference type="Proteomes" id="UP000199251"/>
    </source>
</evidence>